<feature type="transmembrane region" description="Helical" evidence="4">
    <location>
        <begin position="9"/>
        <end position="27"/>
    </location>
</feature>
<dbReference type="Gene3D" id="2.40.50.100">
    <property type="match status" value="1"/>
</dbReference>
<evidence type="ECO:0000256" key="3">
    <source>
        <dbReference type="SAM" id="MobiDB-lite"/>
    </source>
</evidence>
<feature type="domain" description="Multidrug resistance protein MdtA-like C-terminal permuted SH3" evidence="6">
    <location>
        <begin position="454"/>
        <end position="508"/>
    </location>
</feature>
<dbReference type="InterPro" id="IPR050465">
    <property type="entry name" value="UPF0194_transport"/>
</dbReference>
<keyword evidence="4" id="KW-0472">Membrane</keyword>
<evidence type="ECO:0000256" key="4">
    <source>
        <dbReference type="SAM" id="Phobius"/>
    </source>
</evidence>
<reference evidence="8" key="1">
    <citation type="submission" date="2022-01" db="EMBL/GenBank/DDBJ databases">
        <authorList>
            <person name="Criscuolo A."/>
        </authorList>
    </citation>
    <scope>NUCLEOTIDE SEQUENCE</scope>
    <source>
        <strain evidence="8">CIP111891</strain>
    </source>
</reference>
<dbReference type="Pfam" id="PF25917">
    <property type="entry name" value="BSH_RND"/>
    <property type="match status" value="1"/>
</dbReference>
<sequence>MKVGSKKRWLIVALAAILCGAGTYYYVHNNAKPATAATQQTTMKVTKGAISMAVSGTSQLDAKDKQNIVIPIEGIIKTMNLTQNQAVKKGDVLVELSVPSTETNLKEAQVTLGQLETDLAELKSEQGNMSVSSPMSGKITLNANFDVGSQVNKTTKIGTISDTTQFKVKLPFSLQEAVQLKKGDPVELSVDGYLLSKVGAVDTIGHEISADANGNKVVLVDVLVDNDGTLSAGLKVKGSIGSGTTKVASSDQAALAYVRTASIFSEASGTVKTLKFKDGDTIKQGDLIVTLFNDDLQKNIVAKQSAIESQKIRVSDAQQKVDQLTIKAPFDGVFSADFANSKNNVLRNYPVGAQINANTTLGAVASLSTMQLAIAVDELDLTSVKVGQKVNVKVDAIAGKTFTGEVTSVSNVGTTTNGVTTYDAVVAIPNTAQNDLKYAMTATAEILIQDKKDILVLPIQVVTTTRGKSTVTVKKADGTTEERELKVGIRSKTQVEVLDGVKEGEEVVMPVRRATTTTNQQQQGFPGGGAFPGGAGGFQGGAGGAAGGGGFQGGGNAGGGGGARQ</sequence>
<keyword evidence="4" id="KW-0812">Transmembrane</keyword>
<dbReference type="Proteomes" id="UP000838821">
    <property type="component" value="Unassembled WGS sequence"/>
</dbReference>
<dbReference type="InterPro" id="IPR058636">
    <property type="entry name" value="Beta-barrel_YknX"/>
</dbReference>
<name>A0ABN8GHM4_9BACL</name>
<keyword evidence="2" id="KW-0175">Coiled coil</keyword>
<dbReference type="Pfam" id="PF25990">
    <property type="entry name" value="Beta-barrel_YknX"/>
    <property type="match status" value="1"/>
</dbReference>
<comment type="subcellular location">
    <subcellularLocation>
        <location evidence="1">Cell envelope</location>
    </subcellularLocation>
</comment>
<dbReference type="PANTHER" id="PTHR32347">
    <property type="entry name" value="EFFLUX SYSTEM COMPONENT YKNX-RELATED"/>
    <property type="match status" value="1"/>
</dbReference>
<evidence type="ECO:0000259" key="5">
    <source>
        <dbReference type="Pfam" id="PF25917"/>
    </source>
</evidence>
<protein>
    <recommendedName>
        <fullName evidence="10">MacA protein</fullName>
    </recommendedName>
</protein>
<evidence type="ECO:0000259" key="7">
    <source>
        <dbReference type="Pfam" id="PF25990"/>
    </source>
</evidence>
<dbReference type="Gene3D" id="2.40.420.20">
    <property type="match status" value="1"/>
</dbReference>
<dbReference type="InterPro" id="IPR058627">
    <property type="entry name" value="MdtA-like_C"/>
</dbReference>
<feature type="compositionally biased region" description="Gly residues" evidence="3">
    <location>
        <begin position="525"/>
        <end position="565"/>
    </location>
</feature>
<proteinExistence type="predicted"/>
<gene>
    <name evidence="8" type="ORF">PAECIP111891_02904</name>
</gene>
<feature type="region of interest" description="Disordered" evidence="3">
    <location>
        <begin position="516"/>
        <end position="565"/>
    </location>
</feature>
<dbReference type="RefSeq" id="WP_236288118.1">
    <property type="nucleotide sequence ID" value="NZ_CAKMMW010000007.1"/>
</dbReference>
<dbReference type="EMBL" id="CAKMMW010000007">
    <property type="protein sequence ID" value="CAH1206398.1"/>
    <property type="molecule type" value="Genomic_DNA"/>
</dbReference>
<evidence type="ECO:0000256" key="2">
    <source>
        <dbReference type="ARBA" id="ARBA00023054"/>
    </source>
</evidence>
<feature type="domain" description="YknX-like beta-barrel" evidence="7">
    <location>
        <begin position="374"/>
        <end position="446"/>
    </location>
</feature>
<keyword evidence="4" id="KW-1133">Transmembrane helix</keyword>
<dbReference type="InterPro" id="IPR058625">
    <property type="entry name" value="MdtA-like_BSH"/>
</dbReference>
<dbReference type="SUPFAM" id="SSF111369">
    <property type="entry name" value="HlyD-like secretion proteins"/>
    <property type="match status" value="2"/>
</dbReference>
<dbReference type="Gene3D" id="2.40.30.170">
    <property type="match status" value="2"/>
</dbReference>
<keyword evidence="9" id="KW-1185">Reference proteome</keyword>
<evidence type="ECO:0008006" key="10">
    <source>
        <dbReference type="Google" id="ProtNLM"/>
    </source>
</evidence>
<evidence type="ECO:0000313" key="8">
    <source>
        <dbReference type="EMBL" id="CAH1206398.1"/>
    </source>
</evidence>
<organism evidence="8 9">
    <name type="scientific">Paenibacillus allorhizoplanae</name>
    <dbReference type="NCBI Taxonomy" id="2905648"/>
    <lineage>
        <taxon>Bacteria</taxon>
        <taxon>Bacillati</taxon>
        <taxon>Bacillota</taxon>
        <taxon>Bacilli</taxon>
        <taxon>Bacillales</taxon>
        <taxon>Paenibacillaceae</taxon>
        <taxon>Paenibacillus</taxon>
    </lineage>
</organism>
<accession>A0ABN8GHM4</accession>
<feature type="domain" description="Multidrug resistance protein MdtA-like barrel-sandwich hybrid" evidence="5">
    <location>
        <begin position="72"/>
        <end position="156"/>
    </location>
</feature>
<evidence type="ECO:0000259" key="6">
    <source>
        <dbReference type="Pfam" id="PF25967"/>
    </source>
</evidence>
<comment type="caution">
    <text evidence="8">The sequence shown here is derived from an EMBL/GenBank/DDBJ whole genome shotgun (WGS) entry which is preliminary data.</text>
</comment>
<evidence type="ECO:0000313" key="9">
    <source>
        <dbReference type="Proteomes" id="UP000838821"/>
    </source>
</evidence>
<dbReference type="Pfam" id="PF25967">
    <property type="entry name" value="RND-MFP_C"/>
    <property type="match status" value="1"/>
</dbReference>
<evidence type="ECO:0000256" key="1">
    <source>
        <dbReference type="ARBA" id="ARBA00004196"/>
    </source>
</evidence>